<dbReference type="Pfam" id="PF13758">
    <property type="entry name" value="Prefoldin_3"/>
    <property type="match status" value="1"/>
</dbReference>
<protein>
    <recommendedName>
        <fullName evidence="3">DUF3835 domain-containing protein</fullName>
    </recommendedName>
</protein>
<feature type="domain" description="DUF3835" evidence="3">
    <location>
        <begin position="463"/>
        <end position="476"/>
    </location>
</feature>
<dbReference type="GO" id="GO:0019212">
    <property type="term" value="F:phosphatase inhibitor activity"/>
    <property type="evidence" value="ECO:0007669"/>
    <property type="project" value="TreeGrafter"/>
</dbReference>
<feature type="compositionally biased region" description="Acidic residues" evidence="2">
    <location>
        <begin position="328"/>
        <end position="352"/>
    </location>
</feature>
<keyword evidence="5" id="KW-1185">Reference proteome</keyword>
<feature type="region of interest" description="Disordered" evidence="2">
    <location>
        <begin position="328"/>
        <end position="527"/>
    </location>
</feature>
<evidence type="ECO:0000259" key="3">
    <source>
        <dbReference type="Pfam" id="PF12927"/>
    </source>
</evidence>
<gene>
    <name evidence="4" type="ORF">K458DRAFT_422047</name>
</gene>
<dbReference type="InterPro" id="IPR039553">
    <property type="entry name" value="Prefoldin-like"/>
</dbReference>
<sequence length="588" mass="64678">MASSGQQTMENVERQRLQLEENVAKLREALDTWSTWEIEYEMLKEELQRAGSPSPAEMLAIGRELGGKMVSEKEVAEFLGKDPRIQRSANKVVELISKRIDYVQNNRQTVEKQHEKAEKLLAGMSLLSDPGLENEEGLPIMDIEEELDEHENVVSGSVMQPGKAGSQLIEVLKNAGLHKADENTPIDDKKVLNEISSALNSSASAPAPASNSTAKITPKATPASTPAPNPTQMPTATLPVVEPKAPSTKKSVKFAEDIQVQTFDKPKGLKDDLKNWNLKPGQKVFELGEEGEVISKVIVPNESPEDAALRREMLQYGLSEVSNVVAELEVDEDEDLGEFDDDEDSDENEEEDEHGRSTRPFLTDEYRQQMMELEKKLNARMVENVGPQPDQHALADAADNVRTLRVRKDEQFDELMHGTDESSADAAKPAEEPAKAAAPKETISETIVERSGPTPQAPAPPSQSKPAKVSRFKSARASNSRPPPPLPTPSVPEPPSRPTGPAGRVLAPTVAEHTAKPSDAQAPNEFDPVLLNREISQEYHRMRNKMISQQGGFKADSDEDEDPIVEEKDGKVKKVSRFRAARLKADGL</sequence>
<dbReference type="OrthoDB" id="21413at2759"/>
<name>A0A6G1INC1_9PLEO</name>
<dbReference type="EMBL" id="MU005601">
    <property type="protein sequence ID" value="KAF2679737.1"/>
    <property type="molecule type" value="Genomic_DNA"/>
</dbReference>
<feature type="compositionally biased region" description="Pro residues" evidence="2">
    <location>
        <begin position="481"/>
        <end position="498"/>
    </location>
</feature>
<dbReference type="PANTHER" id="PTHR15111">
    <property type="entry name" value="RNA POLYMERASE II SUBUNIT 5-MEDIATING PROTEIN NNX3"/>
    <property type="match status" value="1"/>
</dbReference>
<feature type="region of interest" description="Disordered" evidence="2">
    <location>
        <begin position="201"/>
        <end position="238"/>
    </location>
</feature>
<accession>A0A6G1INC1</accession>
<organism evidence="4 5">
    <name type="scientific">Lentithecium fluviatile CBS 122367</name>
    <dbReference type="NCBI Taxonomy" id="1168545"/>
    <lineage>
        <taxon>Eukaryota</taxon>
        <taxon>Fungi</taxon>
        <taxon>Dikarya</taxon>
        <taxon>Ascomycota</taxon>
        <taxon>Pezizomycotina</taxon>
        <taxon>Dothideomycetes</taxon>
        <taxon>Pleosporomycetidae</taxon>
        <taxon>Pleosporales</taxon>
        <taxon>Massarineae</taxon>
        <taxon>Lentitheciaceae</taxon>
        <taxon>Lentithecium</taxon>
    </lineage>
</organism>
<feature type="domain" description="DUF3835" evidence="3">
    <location>
        <begin position="506"/>
        <end position="583"/>
    </location>
</feature>
<feature type="compositionally biased region" description="Basic and acidic residues" evidence="2">
    <location>
        <begin position="362"/>
        <end position="377"/>
    </location>
</feature>
<dbReference type="GO" id="GO:0003682">
    <property type="term" value="F:chromatin binding"/>
    <property type="evidence" value="ECO:0007669"/>
    <property type="project" value="TreeGrafter"/>
</dbReference>
<evidence type="ECO:0000313" key="4">
    <source>
        <dbReference type="EMBL" id="KAF2679737.1"/>
    </source>
</evidence>
<dbReference type="InterPro" id="IPR024325">
    <property type="entry name" value="DUF3835"/>
</dbReference>
<proteinExistence type="predicted"/>
<dbReference type="InterPro" id="IPR052255">
    <property type="entry name" value="RNA_pol_II_subunit5-mediator"/>
</dbReference>
<evidence type="ECO:0000313" key="5">
    <source>
        <dbReference type="Proteomes" id="UP000799291"/>
    </source>
</evidence>
<reference evidence="4" key="1">
    <citation type="journal article" date="2020" name="Stud. Mycol.">
        <title>101 Dothideomycetes genomes: a test case for predicting lifestyles and emergence of pathogens.</title>
        <authorList>
            <person name="Haridas S."/>
            <person name="Albert R."/>
            <person name="Binder M."/>
            <person name="Bloem J."/>
            <person name="Labutti K."/>
            <person name="Salamov A."/>
            <person name="Andreopoulos B."/>
            <person name="Baker S."/>
            <person name="Barry K."/>
            <person name="Bills G."/>
            <person name="Bluhm B."/>
            <person name="Cannon C."/>
            <person name="Castanera R."/>
            <person name="Culley D."/>
            <person name="Daum C."/>
            <person name="Ezra D."/>
            <person name="Gonzalez J."/>
            <person name="Henrissat B."/>
            <person name="Kuo A."/>
            <person name="Liang C."/>
            <person name="Lipzen A."/>
            <person name="Lutzoni F."/>
            <person name="Magnuson J."/>
            <person name="Mondo S."/>
            <person name="Nolan M."/>
            <person name="Ohm R."/>
            <person name="Pangilinan J."/>
            <person name="Park H.-J."/>
            <person name="Ramirez L."/>
            <person name="Alfaro M."/>
            <person name="Sun H."/>
            <person name="Tritt A."/>
            <person name="Yoshinaga Y."/>
            <person name="Zwiers L.-H."/>
            <person name="Turgeon B."/>
            <person name="Goodwin S."/>
            <person name="Spatafora J."/>
            <person name="Crous P."/>
            <person name="Grigoriev I."/>
        </authorList>
    </citation>
    <scope>NUCLEOTIDE SEQUENCE</scope>
    <source>
        <strain evidence="4">CBS 122367</strain>
    </source>
</reference>
<feature type="compositionally biased region" description="Basic and acidic residues" evidence="2">
    <location>
        <begin position="406"/>
        <end position="420"/>
    </location>
</feature>
<dbReference type="PANTHER" id="PTHR15111:SF0">
    <property type="entry name" value="UNCONVENTIONAL PREFOLDIN RPB5 INTERACTOR 1"/>
    <property type="match status" value="1"/>
</dbReference>
<dbReference type="GO" id="GO:0000122">
    <property type="term" value="P:negative regulation of transcription by RNA polymerase II"/>
    <property type="evidence" value="ECO:0007669"/>
    <property type="project" value="TreeGrafter"/>
</dbReference>
<dbReference type="GO" id="GO:0003714">
    <property type="term" value="F:transcription corepressor activity"/>
    <property type="evidence" value="ECO:0007669"/>
    <property type="project" value="TreeGrafter"/>
</dbReference>
<evidence type="ECO:0000256" key="1">
    <source>
        <dbReference type="SAM" id="Coils"/>
    </source>
</evidence>
<evidence type="ECO:0000256" key="2">
    <source>
        <dbReference type="SAM" id="MobiDB-lite"/>
    </source>
</evidence>
<dbReference type="Pfam" id="PF12927">
    <property type="entry name" value="DUF3835"/>
    <property type="match status" value="2"/>
</dbReference>
<dbReference type="Proteomes" id="UP000799291">
    <property type="component" value="Unassembled WGS sequence"/>
</dbReference>
<dbReference type="AlphaFoldDB" id="A0A6G1INC1"/>
<dbReference type="SUPFAM" id="SSF46579">
    <property type="entry name" value="Prefoldin"/>
    <property type="match status" value="1"/>
</dbReference>
<keyword evidence="1" id="KW-0175">Coiled coil</keyword>
<feature type="region of interest" description="Disordered" evidence="2">
    <location>
        <begin position="548"/>
        <end position="569"/>
    </location>
</feature>
<feature type="compositionally biased region" description="Low complexity" evidence="2">
    <location>
        <begin position="201"/>
        <end position="224"/>
    </location>
</feature>
<feature type="coiled-coil region" evidence="1">
    <location>
        <begin position="2"/>
        <end position="29"/>
    </location>
</feature>